<keyword evidence="1" id="KW-0472">Membrane</keyword>
<feature type="transmembrane region" description="Helical" evidence="1">
    <location>
        <begin position="56"/>
        <end position="76"/>
    </location>
</feature>
<organism evidence="2 3">
    <name type="scientific">Micromonospora echinaurantiaca</name>
    <dbReference type="NCBI Taxonomy" id="47857"/>
    <lineage>
        <taxon>Bacteria</taxon>
        <taxon>Bacillati</taxon>
        <taxon>Actinomycetota</taxon>
        <taxon>Actinomycetes</taxon>
        <taxon>Micromonosporales</taxon>
        <taxon>Micromonosporaceae</taxon>
        <taxon>Micromonospora</taxon>
    </lineage>
</organism>
<protein>
    <submittedName>
        <fullName evidence="2">Uncharacterized protein</fullName>
    </submittedName>
</protein>
<evidence type="ECO:0000313" key="2">
    <source>
        <dbReference type="EMBL" id="SCG55738.1"/>
    </source>
</evidence>
<accession>A0A1C5IBE4</accession>
<dbReference type="AlphaFoldDB" id="A0A1C5IBE4"/>
<sequence>MPGARTAVTALVALTVVDVFHTIVVLAAYEHRIGVVTHDGSGTVDMLDTVVPLRELSAAMSCLLFLTLLTAWAGVANWVILARRTGPPVAPTEPVAWWWMSAIVAVPLNLIAAVQYLYATANGAEYMRTVLAETTLLLVAASVALVTTTIAVIQVVRHTAANQQRTAGARATTA</sequence>
<evidence type="ECO:0000256" key="1">
    <source>
        <dbReference type="SAM" id="Phobius"/>
    </source>
</evidence>
<dbReference type="RefSeq" id="WP_197700298.1">
    <property type="nucleotide sequence ID" value="NZ_LT607750.1"/>
</dbReference>
<reference evidence="2 3" key="1">
    <citation type="submission" date="2016-06" db="EMBL/GenBank/DDBJ databases">
        <authorList>
            <person name="Kjaerup R.B."/>
            <person name="Dalgaard T.S."/>
            <person name="Juul-Madsen H.R."/>
        </authorList>
    </citation>
    <scope>NUCLEOTIDE SEQUENCE [LARGE SCALE GENOMIC DNA]</scope>
    <source>
        <strain evidence="2 3">DSM 43904</strain>
    </source>
</reference>
<keyword evidence="3" id="KW-1185">Reference proteome</keyword>
<keyword evidence="1" id="KW-1133">Transmembrane helix</keyword>
<feature type="transmembrane region" description="Helical" evidence="1">
    <location>
        <begin position="6"/>
        <end position="29"/>
    </location>
</feature>
<gene>
    <name evidence="2" type="ORF">GA0070609_3078</name>
</gene>
<dbReference type="EMBL" id="LT607750">
    <property type="protein sequence ID" value="SCG55738.1"/>
    <property type="molecule type" value="Genomic_DNA"/>
</dbReference>
<name>A0A1C5IBE4_9ACTN</name>
<keyword evidence="1" id="KW-0812">Transmembrane</keyword>
<feature type="transmembrane region" description="Helical" evidence="1">
    <location>
        <begin position="96"/>
        <end position="118"/>
    </location>
</feature>
<evidence type="ECO:0000313" key="3">
    <source>
        <dbReference type="Proteomes" id="UP000198217"/>
    </source>
</evidence>
<feature type="transmembrane region" description="Helical" evidence="1">
    <location>
        <begin position="130"/>
        <end position="156"/>
    </location>
</feature>
<dbReference type="Proteomes" id="UP000198217">
    <property type="component" value="Chromosome I"/>
</dbReference>
<proteinExistence type="predicted"/>